<dbReference type="PANTHER" id="PTHR43031">
    <property type="entry name" value="FAD-DEPENDENT OXIDOREDUCTASE"/>
    <property type="match status" value="1"/>
</dbReference>
<dbReference type="PANTHER" id="PTHR43031:SF18">
    <property type="entry name" value="RHODANESE-RELATED SULFURTRANSFERASES"/>
    <property type="match status" value="1"/>
</dbReference>
<protein>
    <submittedName>
        <fullName evidence="2">Rhodanese domain protein</fullName>
    </submittedName>
</protein>
<dbReference type="CDD" id="cd00158">
    <property type="entry name" value="RHOD"/>
    <property type="match status" value="1"/>
</dbReference>
<dbReference type="SUPFAM" id="SSF52821">
    <property type="entry name" value="Rhodanese/Cell cycle control phosphatase"/>
    <property type="match status" value="1"/>
</dbReference>
<dbReference type="Proteomes" id="UP000001625">
    <property type="component" value="Chromosome"/>
</dbReference>
<dbReference type="PROSITE" id="PS50206">
    <property type="entry name" value="RHODANESE_3"/>
    <property type="match status" value="1"/>
</dbReference>
<sequence>MTGIQRCIVALAVLILAGCGPKDEQLVDVKAAAERQTRGELLLDVREADDYKEFHIPNTMNIPYGHLALRMAELEPYKGKPVMVIDHSGLRAPRAMEQLQKAGFTQVFVVKGGIAEWKAAGLPLEKLDMQLQPQ</sequence>
<name>D5CR60_SIDLE</name>
<reference evidence="2 3" key="1">
    <citation type="submission" date="2010-03" db="EMBL/GenBank/DDBJ databases">
        <title>Complete sequence of Sideroxydans lithotrophicus ES-1.</title>
        <authorList>
            <consortium name="US DOE Joint Genome Institute"/>
            <person name="Lucas S."/>
            <person name="Copeland A."/>
            <person name="Lapidus A."/>
            <person name="Cheng J.-F."/>
            <person name="Bruce D."/>
            <person name="Goodwin L."/>
            <person name="Pitluck S."/>
            <person name="Munk A.C."/>
            <person name="Detter J.C."/>
            <person name="Han C."/>
            <person name="Tapia R."/>
            <person name="Larimer F."/>
            <person name="Land M."/>
            <person name="Hauser L."/>
            <person name="Kyrpides N."/>
            <person name="Ivanova N."/>
            <person name="Emerson D."/>
            <person name="Woyke T."/>
        </authorList>
    </citation>
    <scope>NUCLEOTIDE SEQUENCE [LARGE SCALE GENOMIC DNA]</scope>
    <source>
        <strain evidence="2 3">ES-1</strain>
    </source>
</reference>
<dbReference type="Pfam" id="PF00581">
    <property type="entry name" value="Rhodanese"/>
    <property type="match status" value="1"/>
</dbReference>
<evidence type="ECO:0000313" key="3">
    <source>
        <dbReference type="Proteomes" id="UP000001625"/>
    </source>
</evidence>
<organism evidence="2 3">
    <name type="scientific">Sideroxydans lithotrophicus (strain ES-1)</name>
    <dbReference type="NCBI Taxonomy" id="580332"/>
    <lineage>
        <taxon>Bacteria</taxon>
        <taxon>Pseudomonadati</taxon>
        <taxon>Pseudomonadota</taxon>
        <taxon>Betaproteobacteria</taxon>
        <taxon>Nitrosomonadales</taxon>
        <taxon>Gallionellaceae</taxon>
        <taxon>Sideroxydans</taxon>
    </lineage>
</organism>
<dbReference type="EMBL" id="CP001965">
    <property type="protein sequence ID" value="ADE11446.1"/>
    <property type="molecule type" value="Genomic_DNA"/>
</dbReference>
<gene>
    <name evidence="2" type="ordered locus">Slit_1208</name>
</gene>
<evidence type="ECO:0000313" key="2">
    <source>
        <dbReference type="EMBL" id="ADE11446.1"/>
    </source>
</evidence>
<dbReference type="STRING" id="580332.Slit_1208"/>
<dbReference type="PROSITE" id="PS51257">
    <property type="entry name" value="PROKAR_LIPOPROTEIN"/>
    <property type="match status" value="1"/>
</dbReference>
<dbReference type="SMART" id="SM00450">
    <property type="entry name" value="RHOD"/>
    <property type="match status" value="1"/>
</dbReference>
<dbReference type="Gene3D" id="3.40.250.10">
    <property type="entry name" value="Rhodanese-like domain"/>
    <property type="match status" value="1"/>
</dbReference>
<dbReference type="KEGG" id="slt:Slit_1208"/>
<dbReference type="eggNOG" id="COG0607">
    <property type="taxonomic scope" value="Bacteria"/>
</dbReference>
<dbReference type="InterPro" id="IPR036873">
    <property type="entry name" value="Rhodanese-like_dom_sf"/>
</dbReference>
<feature type="domain" description="Rhodanese" evidence="1">
    <location>
        <begin position="36"/>
        <end position="126"/>
    </location>
</feature>
<proteinExistence type="predicted"/>
<dbReference type="AlphaFoldDB" id="D5CR60"/>
<keyword evidence="3" id="KW-1185">Reference proteome</keyword>
<dbReference type="HOGENOM" id="CLU_089574_1_4_4"/>
<dbReference type="RefSeq" id="WP_013029344.1">
    <property type="nucleotide sequence ID" value="NC_013959.1"/>
</dbReference>
<dbReference type="OrthoDB" id="1445766at2"/>
<accession>D5CR60</accession>
<dbReference type="InterPro" id="IPR050229">
    <property type="entry name" value="GlpE_sulfurtransferase"/>
</dbReference>
<evidence type="ECO:0000259" key="1">
    <source>
        <dbReference type="PROSITE" id="PS50206"/>
    </source>
</evidence>
<dbReference type="InterPro" id="IPR001763">
    <property type="entry name" value="Rhodanese-like_dom"/>
</dbReference>